<evidence type="ECO:0000256" key="2">
    <source>
        <dbReference type="ARBA" id="ARBA00022771"/>
    </source>
</evidence>
<evidence type="ECO:0000256" key="6">
    <source>
        <dbReference type="SAM" id="Phobius"/>
    </source>
</evidence>
<dbReference type="EMBL" id="VJMH01000598">
    <property type="protein sequence ID" value="KAF0715347.1"/>
    <property type="molecule type" value="Genomic_DNA"/>
</dbReference>
<dbReference type="AlphaFoldDB" id="A0A485KF50"/>
<name>A0A485KF50_9STRA</name>
<accession>A0A485KF50</accession>
<keyword evidence="1" id="KW-0479">Metal-binding</keyword>
<feature type="transmembrane region" description="Helical" evidence="6">
    <location>
        <begin position="168"/>
        <end position="185"/>
    </location>
</feature>
<keyword evidence="2 4" id="KW-0863">Zinc-finger</keyword>
<reference evidence="8" key="2">
    <citation type="submission" date="2019-06" db="EMBL/GenBank/DDBJ databases">
        <title>Genomics analysis of Aphanomyces spp. identifies a new class of oomycete effector associated with host adaptation.</title>
        <authorList>
            <person name="Gaulin E."/>
        </authorList>
    </citation>
    <scope>NUCLEOTIDE SEQUENCE</scope>
    <source>
        <strain evidence="8">CBS 578.67</strain>
    </source>
</reference>
<dbReference type="GO" id="GO:0008270">
    <property type="term" value="F:zinc ion binding"/>
    <property type="evidence" value="ECO:0007669"/>
    <property type="project" value="UniProtKB-KW"/>
</dbReference>
<dbReference type="InterPro" id="IPR011011">
    <property type="entry name" value="Znf_FYVE_PHD"/>
</dbReference>
<keyword evidence="6" id="KW-0472">Membrane</keyword>
<proteinExistence type="predicted"/>
<evidence type="ECO:0000313" key="9">
    <source>
        <dbReference type="EMBL" id="VFT80590.1"/>
    </source>
</evidence>
<evidence type="ECO:0000256" key="3">
    <source>
        <dbReference type="ARBA" id="ARBA00022833"/>
    </source>
</evidence>
<dbReference type="Gene3D" id="3.30.40.10">
    <property type="entry name" value="Zinc/RING finger domain, C3HC4 (zinc finger)"/>
    <property type="match status" value="1"/>
</dbReference>
<dbReference type="PROSITE" id="PS50178">
    <property type="entry name" value="ZF_FYVE"/>
    <property type="match status" value="1"/>
</dbReference>
<protein>
    <submittedName>
        <fullName evidence="9">Aste57867_3424 protein</fullName>
    </submittedName>
</protein>
<keyword evidence="6" id="KW-0812">Transmembrane</keyword>
<dbReference type="SUPFAM" id="SSF57903">
    <property type="entry name" value="FYVE/PHD zinc finger"/>
    <property type="match status" value="1"/>
</dbReference>
<dbReference type="Proteomes" id="UP000332933">
    <property type="component" value="Unassembled WGS sequence"/>
</dbReference>
<feature type="region of interest" description="Disordered" evidence="5">
    <location>
        <begin position="1"/>
        <end position="22"/>
    </location>
</feature>
<evidence type="ECO:0000256" key="4">
    <source>
        <dbReference type="PROSITE-ProRule" id="PRU00091"/>
    </source>
</evidence>
<organism evidence="9 10">
    <name type="scientific">Aphanomyces stellatus</name>
    <dbReference type="NCBI Taxonomy" id="120398"/>
    <lineage>
        <taxon>Eukaryota</taxon>
        <taxon>Sar</taxon>
        <taxon>Stramenopiles</taxon>
        <taxon>Oomycota</taxon>
        <taxon>Saprolegniomycetes</taxon>
        <taxon>Saprolegniales</taxon>
        <taxon>Verrucalvaceae</taxon>
        <taxon>Aphanomyces</taxon>
    </lineage>
</organism>
<dbReference type="InterPro" id="IPR017455">
    <property type="entry name" value="Znf_FYVE-rel"/>
</dbReference>
<dbReference type="EMBL" id="CAADRA010000598">
    <property type="protein sequence ID" value="VFT80590.1"/>
    <property type="molecule type" value="Genomic_DNA"/>
</dbReference>
<evidence type="ECO:0000259" key="7">
    <source>
        <dbReference type="PROSITE" id="PS50178"/>
    </source>
</evidence>
<feature type="domain" description="FYVE-type" evidence="7">
    <location>
        <begin position="34"/>
        <end position="86"/>
    </location>
</feature>
<evidence type="ECO:0000313" key="8">
    <source>
        <dbReference type="EMBL" id="KAF0715347.1"/>
    </source>
</evidence>
<reference evidence="9 10" key="1">
    <citation type="submission" date="2019-03" db="EMBL/GenBank/DDBJ databases">
        <authorList>
            <person name="Gaulin E."/>
            <person name="Dumas B."/>
        </authorList>
    </citation>
    <scope>NUCLEOTIDE SEQUENCE [LARGE SCALE GENOMIC DNA]</scope>
    <source>
        <strain evidence="9">CBS 568.67</strain>
    </source>
</reference>
<evidence type="ECO:0000313" key="10">
    <source>
        <dbReference type="Proteomes" id="UP000332933"/>
    </source>
</evidence>
<sequence length="189" mass="20270">MVMKPLPGLHPTPFRPASTLPPTQVQPPPPVVLHCVRCRSPFGLFRKKNSCCVCSDVVCSACSTHVDSISTVKHFRSCNTCTTKATSQTTVQDTRPHTTLAAPLFGVVSSARLPTEEDRNKVLAAVERFTAKAALESKELPQVGDDSNALRAHGGIGPILQSTSATHVYLLILAVVVVVLATVLVHERL</sequence>
<keyword evidence="6" id="KW-1133">Transmembrane helix</keyword>
<dbReference type="InterPro" id="IPR000306">
    <property type="entry name" value="Znf_FYVE"/>
</dbReference>
<dbReference type="InterPro" id="IPR013083">
    <property type="entry name" value="Znf_RING/FYVE/PHD"/>
</dbReference>
<dbReference type="CDD" id="cd00065">
    <property type="entry name" value="FYVE_like_SF"/>
    <property type="match status" value="1"/>
</dbReference>
<evidence type="ECO:0000256" key="1">
    <source>
        <dbReference type="ARBA" id="ARBA00022723"/>
    </source>
</evidence>
<dbReference type="Pfam" id="PF01363">
    <property type="entry name" value="FYVE"/>
    <property type="match status" value="1"/>
</dbReference>
<keyword evidence="3" id="KW-0862">Zinc</keyword>
<gene>
    <name evidence="9" type="primary">Aste57867_3424</name>
    <name evidence="8" type="ORF">As57867_003414</name>
    <name evidence="9" type="ORF">ASTE57867_3424</name>
</gene>
<evidence type="ECO:0000256" key="5">
    <source>
        <dbReference type="SAM" id="MobiDB-lite"/>
    </source>
</evidence>
<keyword evidence="10" id="KW-1185">Reference proteome</keyword>